<sequence length="115" mass="13754">MLEYSRNFLSIIVILTRPQIIPFNNSFRRYKSNKKVKKKKLNTQFISHNSFLLNSFPYIQYISKKIISSIKYFKKIRQIDSIDGKIWWKTDASSTFCLLDRRSAPEPMRRRPSTS</sequence>
<proteinExistence type="predicted"/>
<evidence type="ECO:0000313" key="1">
    <source>
        <dbReference type="Proteomes" id="UP000095283"/>
    </source>
</evidence>
<evidence type="ECO:0000313" key="2">
    <source>
        <dbReference type="WBParaSite" id="Hba_01800"/>
    </source>
</evidence>
<protein>
    <submittedName>
        <fullName evidence="2">Uncharacterized protein</fullName>
    </submittedName>
</protein>
<keyword evidence="1" id="KW-1185">Reference proteome</keyword>
<organism evidence="1 2">
    <name type="scientific">Heterorhabditis bacteriophora</name>
    <name type="common">Entomopathogenic nematode worm</name>
    <dbReference type="NCBI Taxonomy" id="37862"/>
    <lineage>
        <taxon>Eukaryota</taxon>
        <taxon>Metazoa</taxon>
        <taxon>Ecdysozoa</taxon>
        <taxon>Nematoda</taxon>
        <taxon>Chromadorea</taxon>
        <taxon>Rhabditida</taxon>
        <taxon>Rhabditina</taxon>
        <taxon>Rhabditomorpha</taxon>
        <taxon>Strongyloidea</taxon>
        <taxon>Heterorhabditidae</taxon>
        <taxon>Heterorhabditis</taxon>
    </lineage>
</organism>
<reference evidence="2" key="1">
    <citation type="submission" date="2016-11" db="UniProtKB">
        <authorList>
            <consortium name="WormBaseParasite"/>
        </authorList>
    </citation>
    <scope>IDENTIFICATION</scope>
</reference>
<accession>A0A1I7WAT7</accession>
<dbReference type="WBParaSite" id="Hba_01800">
    <property type="protein sequence ID" value="Hba_01800"/>
    <property type="gene ID" value="Hba_01800"/>
</dbReference>
<dbReference type="AlphaFoldDB" id="A0A1I7WAT7"/>
<name>A0A1I7WAT7_HETBA</name>
<dbReference type="Proteomes" id="UP000095283">
    <property type="component" value="Unplaced"/>
</dbReference>